<reference evidence="1 2" key="1">
    <citation type="journal article" date="2021" name="Front. Genet.">
        <title>Chromosome-Level Genome Assembly Reveals Significant Gene Expansion in the Toll and IMD Signaling Pathways of Dendrolimus kikuchii.</title>
        <authorList>
            <person name="Zhou J."/>
            <person name="Wu P."/>
            <person name="Xiong Z."/>
            <person name="Liu N."/>
            <person name="Zhao N."/>
            <person name="Ji M."/>
            <person name="Qiu Y."/>
            <person name="Yang B."/>
        </authorList>
    </citation>
    <scope>NUCLEOTIDE SEQUENCE [LARGE SCALE GENOMIC DNA]</scope>
    <source>
        <strain evidence="1">Ann1</strain>
    </source>
</reference>
<protein>
    <submittedName>
        <fullName evidence="1">Uncharacterized protein</fullName>
    </submittedName>
</protein>
<name>A0ACC1CLR9_9NEOP</name>
<dbReference type="Proteomes" id="UP000824533">
    <property type="component" value="Linkage Group LG21"/>
</dbReference>
<organism evidence="1 2">
    <name type="scientific">Dendrolimus kikuchii</name>
    <dbReference type="NCBI Taxonomy" id="765133"/>
    <lineage>
        <taxon>Eukaryota</taxon>
        <taxon>Metazoa</taxon>
        <taxon>Ecdysozoa</taxon>
        <taxon>Arthropoda</taxon>
        <taxon>Hexapoda</taxon>
        <taxon>Insecta</taxon>
        <taxon>Pterygota</taxon>
        <taxon>Neoptera</taxon>
        <taxon>Endopterygota</taxon>
        <taxon>Lepidoptera</taxon>
        <taxon>Glossata</taxon>
        <taxon>Ditrysia</taxon>
        <taxon>Bombycoidea</taxon>
        <taxon>Lasiocampidae</taxon>
        <taxon>Dendrolimus</taxon>
    </lineage>
</organism>
<evidence type="ECO:0000313" key="1">
    <source>
        <dbReference type="EMBL" id="KAJ0172533.1"/>
    </source>
</evidence>
<proteinExistence type="predicted"/>
<accession>A0ACC1CLR9</accession>
<dbReference type="EMBL" id="CM034407">
    <property type="protein sequence ID" value="KAJ0172533.1"/>
    <property type="molecule type" value="Genomic_DNA"/>
</dbReference>
<comment type="caution">
    <text evidence="1">The sequence shown here is derived from an EMBL/GenBank/DDBJ whole genome shotgun (WGS) entry which is preliminary data.</text>
</comment>
<sequence>MCGSSFVLKTSDSNTTEAKLDLNAGVVSGSIITGIGLSNLNEITASMDLPTMPFRLYSKKHDAISDMWKAAAEETMVNAAKQEIEAAKSRGDINNAGIAMIPVEADACWGKRSYKNNYSALSAVAAIIGENNGKVLHIGLRNKYSRPHKCTKNHSGSSTSMEQAILVEGFKNSIKGRNLIYNILIADGDSSTYKSILESRPYPDIPIQKIEYTTIPLNERKFLNMDRMKRLRTAVRAAIRQRQQDISSSSCKIENLQKYILNSPHHIFGDHSNCDSYYCTDERKKVPNLVPLIPTLFLKIKKNVSQLAYNSRSLLYDHTNNRAEQFNSIVAKIVVNYNIQYIYAMYIT</sequence>
<gene>
    <name evidence="1" type="ORF">K1T71_011672</name>
</gene>
<evidence type="ECO:0000313" key="2">
    <source>
        <dbReference type="Proteomes" id="UP000824533"/>
    </source>
</evidence>
<keyword evidence="2" id="KW-1185">Reference proteome</keyword>